<feature type="domain" description="F-box" evidence="2">
    <location>
        <begin position="73"/>
        <end position="125"/>
    </location>
</feature>
<dbReference type="SUPFAM" id="SSF81383">
    <property type="entry name" value="F-box domain"/>
    <property type="match status" value="1"/>
</dbReference>
<sequence length="393" mass="44039">MLGTSQQPLVICCPLPPPPNLRLRYRLSQGHPPASSSPTTAPPTATPPLFSSADLSEAEPLMDITRVGRGFEVDRISNLPCNVIDNILKFLPVVDAVRTSILSRAWQYKWLIEVDLRLPSTFKGFGMLVTLDLFLVDFVAEELNKFISKCPMLEDLWIFSTHKCGDLEIDAPNLKSFRLTGNYNSVSFKTASPLLVEISLDGDFGMPRDPETFQDFETNEPLPYLSNMVKILGQLSSITKLEFSGSVLQYLASGGVPQKLPNDLNHVWHLCFPEIHFNCIPEVSCAVCLIRSSPNVLTLEIETTSEFLKTQREREFPLNCLEYVKINGLYGWEPEMEFVKLLLSAGTAVRMLEITQMHAEPTEAAFKMFEELVTFPPASPDADFIFSVHPYAT</sequence>
<name>A0AAW2SKA9_SESRA</name>
<reference evidence="3" key="1">
    <citation type="submission" date="2020-06" db="EMBL/GenBank/DDBJ databases">
        <authorList>
            <person name="Li T."/>
            <person name="Hu X."/>
            <person name="Zhang T."/>
            <person name="Song X."/>
            <person name="Zhang H."/>
            <person name="Dai N."/>
            <person name="Sheng W."/>
            <person name="Hou X."/>
            <person name="Wei L."/>
        </authorList>
    </citation>
    <scope>NUCLEOTIDE SEQUENCE</scope>
    <source>
        <strain evidence="3">G02</strain>
        <tissue evidence="3">Leaf</tissue>
    </source>
</reference>
<accession>A0AAW2SKA9</accession>
<dbReference type="SUPFAM" id="SSF52047">
    <property type="entry name" value="RNI-like"/>
    <property type="match status" value="1"/>
</dbReference>
<dbReference type="InterPro" id="IPR001810">
    <property type="entry name" value="F-box_dom"/>
</dbReference>
<evidence type="ECO:0000256" key="1">
    <source>
        <dbReference type="SAM" id="MobiDB-lite"/>
    </source>
</evidence>
<organism evidence="3">
    <name type="scientific">Sesamum radiatum</name>
    <name type="common">Black benniseed</name>
    <dbReference type="NCBI Taxonomy" id="300843"/>
    <lineage>
        <taxon>Eukaryota</taxon>
        <taxon>Viridiplantae</taxon>
        <taxon>Streptophyta</taxon>
        <taxon>Embryophyta</taxon>
        <taxon>Tracheophyta</taxon>
        <taxon>Spermatophyta</taxon>
        <taxon>Magnoliopsida</taxon>
        <taxon>eudicotyledons</taxon>
        <taxon>Gunneridae</taxon>
        <taxon>Pentapetalae</taxon>
        <taxon>asterids</taxon>
        <taxon>lamiids</taxon>
        <taxon>Lamiales</taxon>
        <taxon>Pedaliaceae</taxon>
        <taxon>Sesamum</taxon>
    </lineage>
</organism>
<dbReference type="EMBL" id="JACGWJ010000010">
    <property type="protein sequence ID" value="KAL0392148.1"/>
    <property type="molecule type" value="Genomic_DNA"/>
</dbReference>
<dbReference type="AlphaFoldDB" id="A0AAW2SKA9"/>
<reference evidence="3" key="2">
    <citation type="journal article" date="2024" name="Plant">
        <title>Genomic evolution and insights into agronomic trait innovations of Sesamum species.</title>
        <authorList>
            <person name="Miao H."/>
            <person name="Wang L."/>
            <person name="Qu L."/>
            <person name="Liu H."/>
            <person name="Sun Y."/>
            <person name="Le M."/>
            <person name="Wang Q."/>
            <person name="Wei S."/>
            <person name="Zheng Y."/>
            <person name="Lin W."/>
            <person name="Duan Y."/>
            <person name="Cao H."/>
            <person name="Xiong S."/>
            <person name="Wang X."/>
            <person name="Wei L."/>
            <person name="Li C."/>
            <person name="Ma Q."/>
            <person name="Ju M."/>
            <person name="Zhao R."/>
            <person name="Li G."/>
            <person name="Mu C."/>
            <person name="Tian Q."/>
            <person name="Mei H."/>
            <person name="Zhang T."/>
            <person name="Gao T."/>
            <person name="Zhang H."/>
        </authorList>
    </citation>
    <scope>NUCLEOTIDE SEQUENCE</scope>
    <source>
        <strain evidence="3">G02</strain>
    </source>
</reference>
<dbReference type="PROSITE" id="PS50181">
    <property type="entry name" value="FBOX"/>
    <property type="match status" value="1"/>
</dbReference>
<evidence type="ECO:0000313" key="3">
    <source>
        <dbReference type="EMBL" id="KAL0392148.1"/>
    </source>
</evidence>
<gene>
    <name evidence="3" type="ORF">Sradi_2437600</name>
</gene>
<evidence type="ECO:0000259" key="2">
    <source>
        <dbReference type="PROSITE" id="PS50181"/>
    </source>
</evidence>
<dbReference type="PANTHER" id="PTHR31639:SF312">
    <property type="entry name" value="CYCLIN-LIKE F-BOX"/>
    <property type="match status" value="1"/>
</dbReference>
<comment type="caution">
    <text evidence="3">The sequence shown here is derived from an EMBL/GenBank/DDBJ whole genome shotgun (WGS) entry which is preliminary data.</text>
</comment>
<protein>
    <submittedName>
        <fullName evidence="3">F-box/FBD/LRR-repeat protein</fullName>
    </submittedName>
</protein>
<proteinExistence type="predicted"/>
<dbReference type="InterPro" id="IPR036047">
    <property type="entry name" value="F-box-like_dom_sf"/>
</dbReference>
<dbReference type="PANTHER" id="PTHR31639">
    <property type="entry name" value="F-BOX PROTEIN-LIKE"/>
    <property type="match status" value="1"/>
</dbReference>
<dbReference type="Pfam" id="PF24758">
    <property type="entry name" value="LRR_At5g56370"/>
    <property type="match status" value="1"/>
</dbReference>
<dbReference type="InterPro" id="IPR055411">
    <property type="entry name" value="LRR_FXL15/At3g58940/PEG3-like"/>
</dbReference>
<feature type="region of interest" description="Disordered" evidence="1">
    <location>
        <begin position="26"/>
        <end position="49"/>
    </location>
</feature>